<dbReference type="Pfam" id="PF05553">
    <property type="entry name" value="DUF761"/>
    <property type="match status" value="1"/>
</dbReference>
<evidence type="ECO:0000313" key="2">
    <source>
        <dbReference type="EMBL" id="URE19672.1"/>
    </source>
</evidence>
<evidence type="ECO:0000313" key="3">
    <source>
        <dbReference type="Proteomes" id="UP001055439"/>
    </source>
</evidence>
<protein>
    <submittedName>
        <fullName evidence="2">Uncharacterized protein</fullName>
    </submittedName>
</protein>
<name>A0A9E7KID5_9LILI</name>
<sequence>MELLFLRRQAQLLPRVSAKQKGPIHRTAARPKKPNMPERVEILSRLLRRIEEMMHFHVIGHHCQDATTSDLMDLKIIKLCGLMQMGIVLAALLKAKTLAVKNKAGLTKTRLAFLGMLSKRKVLASAVSNKIHALKGHDGGGGSGQALEGYSKAMVMYNAAGEEEVFSSPADHRESLEHVEEDEYPDCGLDDEDEDDELMDSPCSAMDLVRSSEEDGLEFNLEGEIDRAADVFIRRFRREMRLQAQESPKK</sequence>
<gene>
    <name evidence="2" type="ORF">MUK42_10797</name>
</gene>
<proteinExistence type="predicted"/>
<organism evidence="2 3">
    <name type="scientific">Musa troglodytarum</name>
    <name type="common">fe'i banana</name>
    <dbReference type="NCBI Taxonomy" id="320322"/>
    <lineage>
        <taxon>Eukaryota</taxon>
        <taxon>Viridiplantae</taxon>
        <taxon>Streptophyta</taxon>
        <taxon>Embryophyta</taxon>
        <taxon>Tracheophyta</taxon>
        <taxon>Spermatophyta</taxon>
        <taxon>Magnoliopsida</taxon>
        <taxon>Liliopsida</taxon>
        <taxon>Zingiberales</taxon>
        <taxon>Musaceae</taxon>
        <taxon>Musa</taxon>
    </lineage>
</organism>
<accession>A0A9E7KID5</accession>
<evidence type="ECO:0000256" key="1">
    <source>
        <dbReference type="SAM" id="MobiDB-lite"/>
    </source>
</evidence>
<dbReference type="OrthoDB" id="684076at2759"/>
<keyword evidence="3" id="KW-1185">Reference proteome</keyword>
<feature type="region of interest" description="Disordered" evidence="1">
    <location>
        <begin position="176"/>
        <end position="196"/>
    </location>
</feature>
<dbReference type="PANTHER" id="PTHR33450:SF12">
    <property type="entry name" value="COTTON FIBER PROTEIN"/>
    <property type="match status" value="1"/>
</dbReference>
<feature type="compositionally biased region" description="Acidic residues" evidence="1">
    <location>
        <begin position="179"/>
        <end position="196"/>
    </location>
</feature>
<dbReference type="AlphaFoldDB" id="A0A9E7KID5"/>
<dbReference type="PANTHER" id="PTHR33450">
    <property type="entry name" value="EMB|CAB67623.1-RELATED"/>
    <property type="match status" value="1"/>
</dbReference>
<dbReference type="Proteomes" id="UP001055439">
    <property type="component" value="Chromosome 7"/>
</dbReference>
<reference evidence="2" key="1">
    <citation type="submission" date="2022-05" db="EMBL/GenBank/DDBJ databases">
        <title>The Musa troglodytarum L. genome provides insights into the mechanism of non-climacteric behaviour and enrichment of carotenoids.</title>
        <authorList>
            <person name="Wang J."/>
        </authorList>
    </citation>
    <scope>NUCLEOTIDE SEQUENCE</scope>
    <source>
        <tissue evidence="2">Leaf</tissue>
    </source>
</reference>
<dbReference type="InterPro" id="IPR008480">
    <property type="entry name" value="DUF761_pln"/>
</dbReference>
<dbReference type="EMBL" id="CP097509">
    <property type="protein sequence ID" value="URE19672.1"/>
    <property type="molecule type" value="Genomic_DNA"/>
</dbReference>